<name>A0ACC2GBU1_DALPE</name>
<sequence length="321" mass="36096">MITSPICRDPRGAPHYYKATRGAVGEEMPEQMKMLLVIVFAALTYKVTSEEIQMDMALNAVDDQYFQCQDEMLANVLGLLEKEQKDSTEYKNALENAQDCKQIIPGGVREHTTALRIYGSGYPKFLKKFNNAVATQGANVSDYESFPFKSLHFLLMDAMRLLKTGKCQTVFHGSDKRYTAQVGSEVRFGMFISANERINEPKEYAITNDGTVFNITSCTVVNIDNNLCEQEYNEMFISPAEVFQVTEVKEKVVRANEKYKEIVLTSLRTFSNNNCLLFPRPTPASTTPSTGPRGISPQQFTSNISKLVTMSLAISLFTRTK</sequence>
<organism evidence="1 2">
    <name type="scientific">Dallia pectoralis</name>
    <name type="common">Alaska blackfish</name>
    <dbReference type="NCBI Taxonomy" id="75939"/>
    <lineage>
        <taxon>Eukaryota</taxon>
        <taxon>Metazoa</taxon>
        <taxon>Chordata</taxon>
        <taxon>Craniata</taxon>
        <taxon>Vertebrata</taxon>
        <taxon>Euteleostomi</taxon>
        <taxon>Actinopterygii</taxon>
        <taxon>Neopterygii</taxon>
        <taxon>Teleostei</taxon>
        <taxon>Protacanthopterygii</taxon>
        <taxon>Esociformes</taxon>
        <taxon>Umbridae</taxon>
        <taxon>Dallia</taxon>
    </lineage>
</organism>
<accession>A0ACC2GBU1</accession>
<dbReference type="Proteomes" id="UP001157502">
    <property type="component" value="Chromosome 15"/>
</dbReference>
<comment type="caution">
    <text evidence="1">The sequence shown here is derived from an EMBL/GenBank/DDBJ whole genome shotgun (WGS) entry which is preliminary data.</text>
</comment>
<evidence type="ECO:0000313" key="2">
    <source>
        <dbReference type="Proteomes" id="UP001157502"/>
    </source>
</evidence>
<gene>
    <name evidence="1" type="ORF">DPEC_G00186910</name>
</gene>
<keyword evidence="2" id="KW-1185">Reference proteome</keyword>
<protein>
    <submittedName>
        <fullName evidence="1">Uncharacterized protein</fullName>
    </submittedName>
</protein>
<dbReference type="EMBL" id="CM055742">
    <property type="protein sequence ID" value="KAJ8001027.1"/>
    <property type="molecule type" value="Genomic_DNA"/>
</dbReference>
<evidence type="ECO:0000313" key="1">
    <source>
        <dbReference type="EMBL" id="KAJ8001027.1"/>
    </source>
</evidence>
<reference evidence="1" key="1">
    <citation type="submission" date="2021-05" db="EMBL/GenBank/DDBJ databases">
        <authorList>
            <person name="Pan Q."/>
            <person name="Jouanno E."/>
            <person name="Zahm M."/>
            <person name="Klopp C."/>
            <person name="Cabau C."/>
            <person name="Louis A."/>
            <person name="Berthelot C."/>
            <person name="Parey E."/>
            <person name="Roest Crollius H."/>
            <person name="Montfort J."/>
            <person name="Robinson-Rechavi M."/>
            <person name="Bouchez O."/>
            <person name="Lampietro C."/>
            <person name="Lopez Roques C."/>
            <person name="Donnadieu C."/>
            <person name="Postlethwait J."/>
            <person name="Bobe J."/>
            <person name="Dillon D."/>
            <person name="Chandos A."/>
            <person name="von Hippel F."/>
            <person name="Guiguen Y."/>
        </authorList>
    </citation>
    <scope>NUCLEOTIDE SEQUENCE</scope>
    <source>
        <strain evidence="1">YG-Jan2019</strain>
    </source>
</reference>
<proteinExistence type="predicted"/>